<keyword evidence="3" id="KW-1185">Reference proteome</keyword>
<feature type="compositionally biased region" description="Basic residues" evidence="1">
    <location>
        <begin position="44"/>
        <end position="65"/>
    </location>
</feature>
<proteinExistence type="predicted"/>
<feature type="compositionally biased region" description="Basic and acidic residues" evidence="1">
    <location>
        <begin position="204"/>
        <end position="232"/>
    </location>
</feature>
<feature type="region of interest" description="Disordered" evidence="1">
    <location>
        <begin position="1"/>
        <end position="128"/>
    </location>
</feature>
<reference evidence="2" key="1">
    <citation type="submission" date="2021-05" db="EMBL/GenBank/DDBJ databases">
        <authorList>
            <person name="Arsene-Ploetze F."/>
        </authorList>
    </citation>
    <scope>NUCLEOTIDE SEQUENCE</scope>
    <source>
        <strain evidence="2">DSM 42138</strain>
    </source>
</reference>
<evidence type="ECO:0000256" key="1">
    <source>
        <dbReference type="SAM" id="MobiDB-lite"/>
    </source>
</evidence>
<gene>
    <name evidence="2" type="ORF">SCOCK_550011</name>
</gene>
<dbReference type="AlphaFoldDB" id="A0A9W4E1N2"/>
<evidence type="ECO:0000313" key="3">
    <source>
        <dbReference type="Proteomes" id="UP001152519"/>
    </source>
</evidence>
<feature type="compositionally biased region" description="Basic and acidic residues" evidence="1">
    <location>
        <begin position="154"/>
        <end position="188"/>
    </location>
</feature>
<accession>A0A9W4E1N2</accession>
<name>A0A9W4E1N2_9ACTN</name>
<dbReference type="Proteomes" id="UP001152519">
    <property type="component" value="Unassembled WGS sequence"/>
</dbReference>
<feature type="compositionally biased region" description="Basic and acidic residues" evidence="1">
    <location>
        <begin position="66"/>
        <end position="75"/>
    </location>
</feature>
<comment type="caution">
    <text evidence="2">The sequence shown here is derived from an EMBL/GenBank/DDBJ whole genome shotgun (WGS) entry which is preliminary data.</text>
</comment>
<protein>
    <submittedName>
        <fullName evidence="2">Uncharacterized protein</fullName>
    </submittedName>
</protein>
<sequence length="316" mass="34829">MGRRVHLRQRAAAGQGRRDQRGRRTHQPDLGLPARRQHLDRPAQRHRLPLPRRRRHRLLRRRRPRRPDPREDRGGPARLRPGRHGGRQLADREHRHGHPRAGCQRDRHGHARRVGAGHQPARHVHRGARARLRHAVPAPAGERLAHRQAAGHLGQDHRDGVRGRCAAERRDGADQHVGDPLHPQDRQGRYVRALARRPQQPLAADHRQGRLPADHDDDSHRQGGHDHGRLHPPEGLAPSRGKGPGTQPGPSPARRCAASGGPAPCGGLASSGALWLVAQFPAPQVIAPCRGVASFPPFGLVAQFPAPLVGCPLCRG</sequence>
<evidence type="ECO:0000313" key="2">
    <source>
        <dbReference type="EMBL" id="CAG6397459.1"/>
    </source>
</evidence>
<feature type="compositionally biased region" description="Basic residues" evidence="1">
    <location>
        <begin position="107"/>
        <end position="128"/>
    </location>
</feature>
<feature type="region of interest" description="Disordered" evidence="1">
    <location>
        <begin position="148"/>
        <end position="261"/>
    </location>
</feature>
<organism evidence="2 3">
    <name type="scientific">Actinacidiphila cocklensis</name>
    <dbReference type="NCBI Taxonomy" id="887465"/>
    <lineage>
        <taxon>Bacteria</taxon>
        <taxon>Bacillati</taxon>
        <taxon>Actinomycetota</taxon>
        <taxon>Actinomycetes</taxon>
        <taxon>Kitasatosporales</taxon>
        <taxon>Streptomycetaceae</taxon>
        <taxon>Actinacidiphila</taxon>
    </lineage>
</organism>
<dbReference type="EMBL" id="CAJSLV010000087">
    <property type="protein sequence ID" value="CAG6397459.1"/>
    <property type="molecule type" value="Genomic_DNA"/>
</dbReference>